<keyword evidence="2" id="KW-1185">Reference proteome</keyword>
<evidence type="ECO:0000313" key="1">
    <source>
        <dbReference type="EMBL" id="KAI5650039.1"/>
    </source>
</evidence>
<proteinExistence type="predicted"/>
<comment type="caution">
    <text evidence="1">The sequence shown here is derived from an EMBL/GenBank/DDBJ whole genome shotgun (WGS) entry which is preliminary data.</text>
</comment>
<dbReference type="EMBL" id="CM044708">
    <property type="protein sequence ID" value="KAI5650039.1"/>
    <property type="molecule type" value="Genomic_DNA"/>
</dbReference>
<name>A0ACB9ZSG4_CATRO</name>
<dbReference type="Proteomes" id="UP001060085">
    <property type="component" value="Linkage Group LG08"/>
</dbReference>
<reference evidence="2" key="1">
    <citation type="journal article" date="2023" name="Nat. Plants">
        <title>Single-cell RNA sequencing provides a high-resolution roadmap for understanding the multicellular compartmentation of specialized metabolism.</title>
        <authorList>
            <person name="Sun S."/>
            <person name="Shen X."/>
            <person name="Li Y."/>
            <person name="Li Y."/>
            <person name="Wang S."/>
            <person name="Li R."/>
            <person name="Zhang H."/>
            <person name="Shen G."/>
            <person name="Guo B."/>
            <person name="Wei J."/>
            <person name="Xu J."/>
            <person name="St-Pierre B."/>
            <person name="Chen S."/>
            <person name="Sun C."/>
        </authorList>
    </citation>
    <scope>NUCLEOTIDE SEQUENCE [LARGE SCALE GENOMIC DNA]</scope>
</reference>
<accession>A0ACB9ZSG4</accession>
<organism evidence="1 2">
    <name type="scientific">Catharanthus roseus</name>
    <name type="common">Madagascar periwinkle</name>
    <name type="synonym">Vinca rosea</name>
    <dbReference type="NCBI Taxonomy" id="4058"/>
    <lineage>
        <taxon>Eukaryota</taxon>
        <taxon>Viridiplantae</taxon>
        <taxon>Streptophyta</taxon>
        <taxon>Embryophyta</taxon>
        <taxon>Tracheophyta</taxon>
        <taxon>Spermatophyta</taxon>
        <taxon>Magnoliopsida</taxon>
        <taxon>eudicotyledons</taxon>
        <taxon>Gunneridae</taxon>
        <taxon>Pentapetalae</taxon>
        <taxon>asterids</taxon>
        <taxon>lamiids</taxon>
        <taxon>Gentianales</taxon>
        <taxon>Apocynaceae</taxon>
        <taxon>Rauvolfioideae</taxon>
        <taxon>Vinceae</taxon>
        <taxon>Catharanthinae</taxon>
        <taxon>Catharanthus</taxon>
    </lineage>
</organism>
<gene>
    <name evidence="1" type="ORF">M9H77_36044</name>
</gene>
<protein>
    <submittedName>
        <fullName evidence="1">Uncharacterized protein</fullName>
    </submittedName>
</protein>
<evidence type="ECO:0000313" key="2">
    <source>
        <dbReference type="Proteomes" id="UP001060085"/>
    </source>
</evidence>
<sequence>MFSTVCYVFPRKKKHRSCTPYRCSFKTDDYVNGRVSGLHCTWLVSRIRASFDDVDGFLTLRVDPLEEGCSTLRAWPNQLTLYGQRYNKPLNDTKELHVTYKMDIFIIVVTTKRALRSLVLYSIYIKYYFTLPIGECKDEGELIMMGSAR</sequence>